<dbReference type="InterPro" id="IPR011009">
    <property type="entry name" value="Kinase-like_dom_sf"/>
</dbReference>
<evidence type="ECO:0000313" key="3">
    <source>
        <dbReference type="Proteomes" id="UP001168821"/>
    </source>
</evidence>
<dbReference type="AlphaFoldDB" id="A0AA38ITF9"/>
<dbReference type="EMBL" id="JALNTZ010000003">
    <property type="protein sequence ID" value="KAJ3659966.1"/>
    <property type="molecule type" value="Genomic_DNA"/>
</dbReference>
<comment type="caution">
    <text evidence="2">The sequence shown here is derived from an EMBL/GenBank/DDBJ whole genome shotgun (WGS) entry which is preliminary data.</text>
</comment>
<organism evidence="2 3">
    <name type="scientific">Zophobas morio</name>
    <dbReference type="NCBI Taxonomy" id="2755281"/>
    <lineage>
        <taxon>Eukaryota</taxon>
        <taxon>Metazoa</taxon>
        <taxon>Ecdysozoa</taxon>
        <taxon>Arthropoda</taxon>
        <taxon>Hexapoda</taxon>
        <taxon>Insecta</taxon>
        <taxon>Pterygota</taxon>
        <taxon>Neoptera</taxon>
        <taxon>Endopterygota</taxon>
        <taxon>Coleoptera</taxon>
        <taxon>Polyphaga</taxon>
        <taxon>Cucujiformia</taxon>
        <taxon>Tenebrionidae</taxon>
        <taxon>Zophobas</taxon>
    </lineage>
</organism>
<dbReference type="PANTHER" id="PTHR11012:SF30">
    <property type="entry name" value="PROTEIN KINASE-LIKE DOMAIN-CONTAINING"/>
    <property type="match status" value="1"/>
</dbReference>
<dbReference type="InterPro" id="IPR015897">
    <property type="entry name" value="CHK_kinase-like"/>
</dbReference>
<sequence>MEALKARADLISHIETVSKENGINNYIITDVQTNQKGEGYLGQIFLVSVKDANNDKQLEIAVKAAFTDEKVRAMVPIRISFLNEIYFYTNLLPTFQKFEKERGQSTYVEFVPKCFNVSAKEPEEVLILENLKASGFEMFDKKLVLDEDHVRLIFKTYGRYHGYSFVLRDQNPEEFERLSKGCCNVYNEFLKNDFFINHMGELVKMAQGTLLPGEDDEVIEKFGKYGDIDLRDIFKDAISEEMDYSVILHGDCWSNNMMFKYEKSANTKKLIDIRLIDFQVVRIGSPVCDLSYCLYSGASKEIFDKLNDYLKIYYDSFATFVKSMGNDPEKLFPFSALKDQWKKYSRFGLIVSLAIIRMKLTNTEDILDLTDNVEIDQMVDIMAKQKFDEEGYRKRMRELLWHMCELDAL</sequence>
<feature type="domain" description="CHK kinase-like" evidence="1">
    <location>
        <begin position="126"/>
        <end position="323"/>
    </location>
</feature>
<evidence type="ECO:0000313" key="2">
    <source>
        <dbReference type="EMBL" id="KAJ3659966.1"/>
    </source>
</evidence>
<gene>
    <name evidence="2" type="ORF">Zmor_011627</name>
</gene>
<protein>
    <recommendedName>
        <fullName evidence="1">CHK kinase-like domain-containing protein</fullName>
    </recommendedName>
</protein>
<evidence type="ECO:0000259" key="1">
    <source>
        <dbReference type="SMART" id="SM00587"/>
    </source>
</evidence>
<dbReference type="PANTHER" id="PTHR11012">
    <property type="entry name" value="PROTEIN KINASE-LIKE DOMAIN-CONTAINING"/>
    <property type="match status" value="1"/>
</dbReference>
<keyword evidence="3" id="KW-1185">Reference proteome</keyword>
<dbReference type="Pfam" id="PF02958">
    <property type="entry name" value="EcKL"/>
    <property type="match status" value="1"/>
</dbReference>
<dbReference type="Gene3D" id="3.90.1200.10">
    <property type="match status" value="1"/>
</dbReference>
<reference evidence="2" key="1">
    <citation type="journal article" date="2023" name="G3 (Bethesda)">
        <title>Whole genome assemblies of Zophobas morio and Tenebrio molitor.</title>
        <authorList>
            <person name="Kaur S."/>
            <person name="Stinson S.A."/>
            <person name="diCenzo G.C."/>
        </authorList>
    </citation>
    <scope>NUCLEOTIDE SEQUENCE</scope>
    <source>
        <strain evidence="2">QUZm001</strain>
    </source>
</reference>
<dbReference type="Proteomes" id="UP001168821">
    <property type="component" value="Unassembled WGS sequence"/>
</dbReference>
<proteinExistence type="predicted"/>
<dbReference type="InterPro" id="IPR004119">
    <property type="entry name" value="EcKL"/>
</dbReference>
<accession>A0AA38ITF9</accession>
<dbReference type="SUPFAM" id="SSF56112">
    <property type="entry name" value="Protein kinase-like (PK-like)"/>
    <property type="match status" value="1"/>
</dbReference>
<name>A0AA38ITF9_9CUCU</name>
<dbReference type="SMART" id="SM00587">
    <property type="entry name" value="CHK"/>
    <property type="match status" value="1"/>
</dbReference>